<proteinExistence type="predicted"/>
<evidence type="ECO:0000313" key="4">
    <source>
        <dbReference type="Proteomes" id="UP001419268"/>
    </source>
</evidence>
<dbReference type="Proteomes" id="UP001419268">
    <property type="component" value="Unassembled WGS sequence"/>
</dbReference>
<keyword evidence="2" id="KW-0472">Membrane</keyword>
<dbReference type="EMBL" id="JBBNAG010000005">
    <property type="protein sequence ID" value="KAK9132556.1"/>
    <property type="molecule type" value="Genomic_DNA"/>
</dbReference>
<name>A0AAP0JFX5_9MAGN</name>
<gene>
    <name evidence="3" type="ORF">Scep_012084</name>
</gene>
<accession>A0AAP0JFX5</accession>
<dbReference type="PANTHER" id="PTHR46631:SF4">
    <property type="entry name" value="OS06G0359400 PROTEIN"/>
    <property type="match status" value="1"/>
</dbReference>
<evidence type="ECO:0000256" key="1">
    <source>
        <dbReference type="SAM" id="MobiDB-lite"/>
    </source>
</evidence>
<dbReference type="InterPro" id="IPR044804">
    <property type="entry name" value="Ribosomal_eL20z-like"/>
</dbReference>
<sequence length="143" mass="15635">MKEEGAEKRQYGTFQGEDPSHQHHHHQHSVGFPQPVPPPGVNPSYAPPYYSSNAAYQAVPGYAVVEGRPVRERRLPCCGIGIGWFLFIIGFFLAGVPWYAGVIILLCSRVDYREKPGYVACTIGAIIAAIATILGVTKGTHAW</sequence>
<feature type="transmembrane region" description="Helical" evidence="2">
    <location>
        <begin position="118"/>
        <end position="137"/>
    </location>
</feature>
<dbReference type="AlphaFoldDB" id="A0AAP0JFX5"/>
<feature type="compositionally biased region" description="Basic and acidic residues" evidence="1">
    <location>
        <begin position="1"/>
        <end position="10"/>
    </location>
</feature>
<evidence type="ECO:0008006" key="5">
    <source>
        <dbReference type="Google" id="ProtNLM"/>
    </source>
</evidence>
<dbReference type="PANTHER" id="PTHR46631">
    <property type="entry name" value="60S RIBOSOMAL PROTEIN L18A-LIKE"/>
    <property type="match status" value="1"/>
</dbReference>
<keyword evidence="4" id="KW-1185">Reference proteome</keyword>
<organism evidence="3 4">
    <name type="scientific">Stephania cephalantha</name>
    <dbReference type="NCBI Taxonomy" id="152367"/>
    <lineage>
        <taxon>Eukaryota</taxon>
        <taxon>Viridiplantae</taxon>
        <taxon>Streptophyta</taxon>
        <taxon>Embryophyta</taxon>
        <taxon>Tracheophyta</taxon>
        <taxon>Spermatophyta</taxon>
        <taxon>Magnoliopsida</taxon>
        <taxon>Ranunculales</taxon>
        <taxon>Menispermaceae</taxon>
        <taxon>Menispermoideae</taxon>
        <taxon>Cissampelideae</taxon>
        <taxon>Stephania</taxon>
    </lineage>
</organism>
<reference evidence="3 4" key="1">
    <citation type="submission" date="2024-01" db="EMBL/GenBank/DDBJ databases">
        <title>Genome assemblies of Stephania.</title>
        <authorList>
            <person name="Yang L."/>
        </authorList>
    </citation>
    <scope>NUCLEOTIDE SEQUENCE [LARGE SCALE GENOMIC DNA]</scope>
    <source>
        <strain evidence="3">JXDWG</strain>
        <tissue evidence="3">Leaf</tissue>
    </source>
</reference>
<keyword evidence="2" id="KW-0812">Transmembrane</keyword>
<protein>
    <recommendedName>
        <fullName evidence="5">60S ribosomal protein L18a-like protein</fullName>
    </recommendedName>
</protein>
<feature type="region of interest" description="Disordered" evidence="1">
    <location>
        <begin position="1"/>
        <end position="44"/>
    </location>
</feature>
<comment type="caution">
    <text evidence="3">The sequence shown here is derived from an EMBL/GenBank/DDBJ whole genome shotgun (WGS) entry which is preliminary data.</text>
</comment>
<keyword evidence="2" id="KW-1133">Transmembrane helix</keyword>
<feature type="transmembrane region" description="Helical" evidence="2">
    <location>
        <begin position="82"/>
        <end position="106"/>
    </location>
</feature>
<evidence type="ECO:0000313" key="3">
    <source>
        <dbReference type="EMBL" id="KAK9132556.1"/>
    </source>
</evidence>
<evidence type="ECO:0000256" key="2">
    <source>
        <dbReference type="SAM" id="Phobius"/>
    </source>
</evidence>